<sequence length="42" mass="5084">MFINQEEEEEEEVLRSSGVSGWASERKLSRFITYWTLYILKQ</sequence>
<name>A0A0F6CM28_MYCGL</name>
<dbReference type="HOGENOM" id="CLU_3254325_0_0_14"/>
<evidence type="ECO:0000313" key="2">
    <source>
        <dbReference type="Proteomes" id="UP000018735"/>
    </source>
</evidence>
<dbReference type="Proteomes" id="UP000018735">
    <property type="component" value="Chromosome"/>
</dbReference>
<gene>
    <name evidence="1" type="ORF">GCW_93372</name>
</gene>
<evidence type="ECO:0000313" key="1">
    <source>
        <dbReference type="EMBL" id="AHV85480.1"/>
    </source>
</evidence>
<dbReference type="EMBL" id="CP006916">
    <property type="protein sequence ID" value="AHV85480.1"/>
    <property type="molecule type" value="Genomic_DNA"/>
</dbReference>
<reference evidence="1 2" key="1">
    <citation type="journal article" date="2011" name="PLoS ONE">
        <title>Core proteome of the minimal cell: comparative proteomics of three mollicute species.</title>
        <authorList>
            <person name="Fisunov G.Y."/>
            <person name="Alexeev D.G."/>
            <person name="Bazaleev N.A."/>
            <person name="Ladygina V.G."/>
            <person name="Galyamina M.A."/>
            <person name="Kondratov I.G."/>
            <person name="Zhukova N.A."/>
            <person name="Serebryakova M.V."/>
            <person name="Demina I.A."/>
            <person name="Govorun V.M."/>
        </authorList>
    </citation>
    <scope>NUCLEOTIDE SEQUENCE [LARGE SCALE GENOMIC DNA]</scope>
    <source>
        <strain evidence="1 2">S6</strain>
    </source>
</reference>
<dbReference type="KEGG" id="mgz:GCW_93372"/>
<dbReference type="AlphaFoldDB" id="A0A0F6CM28"/>
<protein>
    <submittedName>
        <fullName evidence="1">Uncharacterized protein</fullName>
    </submittedName>
</protein>
<dbReference type="RefSeq" id="WP_257721326.1">
    <property type="nucleotide sequence ID" value="NC_023030.2"/>
</dbReference>
<organism evidence="1 2">
    <name type="scientific">Mycoplasmoides gallisepticum S6</name>
    <dbReference type="NCBI Taxonomy" id="1006581"/>
    <lineage>
        <taxon>Bacteria</taxon>
        <taxon>Bacillati</taxon>
        <taxon>Mycoplasmatota</taxon>
        <taxon>Mycoplasmoidales</taxon>
        <taxon>Mycoplasmoidaceae</taxon>
        <taxon>Mycoplasmoides</taxon>
    </lineage>
</organism>
<proteinExistence type="predicted"/>
<accession>A0A0F6CM28</accession>